<evidence type="ECO:0000259" key="2">
    <source>
        <dbReference type="Pfam" id="PF20091"/>
    </source>
</evidence>
<gene>
    <name evidence="3" type="ORF">KK488_20055</name>
</gene>
<dbReference type="Proteomes" id="UP001138757">
    <property type="component" value="Unassembled WGS sequence"/>
</dbReference>
<sequence length="517" mass="57310">MKTFSASSLLAIAGLLCLAGQASAEIKSVKGPIPVGPDNEIYGSTNVPNAAFAASLTPYGYIEEEYFISGTATAYRHTASGQEPYKTDLPYTTRIVVRRPAAAGKFSGVVHFEPIHPTGGVTFTWAALSDYIMSRGDIYIAVGLGDASKGWSGSPKHPESKLPVGQHEVTKWFEPVRYASLSWPEEEGIRFDVMGSLGVKLRSNDQDNPLRELDVRAMLVSGWSYTGSIQRTFINEGFHDRARLPNGKPAFDGYLFGVSSQWNEPGILPLYNDEPYVPVGDQRRAFKKTDARVIEFLTESEVELNLKHQPETPDSDEKIGGHRTYEMGGVIHVASLVDATKNYTELPQLTQLAKQGYPKSMLPNDPVFACSLPQTDLPMGSYVKASVDNLRRWVLDGTPPPRSRPLSWQDGQLARDASGNVVGGIRAAEFEVPLARYGRYQGNDQPACRADRPYPAVFFLRNEFTHDTLVSRYGSAAGYLKRYDQKLHGLVKDRWLLPEDTLRLKAKAIEDAKRQFR</sequence>
<reference evidence="3" key="1">
    <citation type="submission" date="2021-05" db="EMBL/GenBank/DDBJ databases">
        <title>Genome of Sphingobium sp. strain.</title>
        <authorList>
            <person name="Fan R."/>
        </authorList>
    </citation>
    <scope>NUCLEOTIDE SEQUENCE</scope>
    <source>
        <strain evidence="3">H33</strain>
    </source>
</reference>
<accession>A0A9X1DFG2</accession>
<dbReference type="RefSeq" id="WP_214625505.1">
    <property type="nucleotide sequence ID" value="NZ_JAHGAW010000016.1"/>
</dbReference>
<feature type="chain" id="PRO_5040833796" description="Alpha/beta hydrolase domain-containing protein" evidence="1">
    <location>
        <begin position="25"/>
        <end position="517"/>
    </location>
</feature>
<dbReference type="Pfam" id="PF20091">
    <property type="entry name" value="Abhydrolase_10"/>
    <property type="match status" value="1"/>
</dbReference>
<feature type="domain" description="Alpha/beta hydrolase" evidence="2">
    <location>
        <begin position="29"/>
        <end position="504"/>
    </location>
</feature>
<evidence type="ECO:0000313" key="4">
    <source>
        <dbReference type="Proteomes" id="UP001138757"/>
    </source>
</evidence>
<protein>
    <recommendedName>
        <fullName evidence="2">Alpha/beta hydrolase domain-containing protein</fullName>
    </recommendedName>
</protein>
<comment type="caution">
    <text evidence="3">The sequence shown here is derived from an EMBL/GenBank/DDBJ whole genome shotgun (WGS) entry which is preliminary data.</text>
</comment>
<evidence type="ECO:0000313" key="3">
    <source>
        <dbReference type="EMBL" id="MBT2189250.1"/>
    </source>
</evidence>
<organism evidence="3 4">
    <name type="scientific">Sphingobium nicotianae</name>
    <dbReference type="NCBI Taxonomy" id="2782607"/>
    <lineage>
        <taxon>Bacteria</taxon>
        <taxon>Pseudomonadati</taxon>
        <taxon>Pseudomonadota</taxon>
        <taxon>Alphaproteobacteria</taxon>
        <taxon>Sphingomonadales</taxon>
        <taxon>Sphingomonadaceae</taxon>
        <taxon>Sphingobium</taxon>
    </lineage>
</organism>
<evidence type="ECO:0000256" key="1">
    <source>
        <dbReference type="SAM" id="SignalP"/>
    </source>
</evidence>
<keyword evidence="4" id="KW-1185">Reference proteome</keyword>
<proteinExistence type="predicted"/>
<keyword evidence="1" id="KW-0732">Signal</keyword>
<dbReference type="AlphaFoldDB" id="A0A9X1DFG2"/>
<dbReference type="EMBL" id="JAHGAW010000016">
    <property type="protein sequence ID" value="MBT2189250.1"/>
    <property type="molecule type" value="Genomic_DNA"/>
</dbReference>
<dbReference type="InterPro" id="IPR045394">
    <property type="entry name" value="Abhydrolase_dom"/>
</dbReference>
<feature type="signal peptide" evidence="1">
    <location>
        <begin position="1"/>
        <end position="24"/>
    </location>
</feature>
<name>A0A9X1DFG2_9SPHN</name>